<accession>A0ABV8SL66</accession>
<evidence type="ECO:0000256" key="1">
    <source>
        <dbReference type="ARBA" id="ARBA00023015"/>
    </source>
</evidence>
<proteinExistence type="predicted"/>
<dbReference type="Gene3D" id="1.10.10.10">
    <property type="entry name" value="Winged helix-like DNA-binding domain superfamily/Winged helix DNA-binding domain"/>
    <property type="match status" value="1"/>
</dbReference>
<keyword evidence="2" id="KW-0238">DNA-binding</keyword>
<keyword evidence="1" id="KW-0805">Transcription regulation</keyword>
<comment type="caution">
    <text evidence="5">The sequence shown here is derived from an EMBL/GenBank/DDBJ whole genome shotgun (WGS) entry which is preliminary data.</text>
</comment>
<evidence type="ECO:0000313" key="6">
    <source>
        <dbReference type="Proteomes" id="UP001595755"/>
    </source>
</evidence>
<dbReference type="SUPFAM" id="SSF46785">
    <property type="entry name" value="Winged helix' DNA-binding domain"/>
    <property type="match status" value="1"/>
</dbReference>
<reference evidence="6" key="1">
    <citation type="journal article" date="2019" name="Int. J. Syst. Evol. Microbiol.">
        <title>The Global Catalogue of Microorganisms (GCM) 10K type strain sequencing project: providing services to taxonomists for standard genome sequencing and annotation.</title>
        <authorList>
            <consortium name="The Broad Institute Genomics Platform"/>
            <consortium name="The Broad Institute Genome Sequencing Center for Infectious Disease"/>
            <person name="Wu L."/>
            <person name="Ma J."/>
        </authorList>
    </citation>
    <scope>NUCLEOTIDE SEQUENCE [LARGE SCALE GENOMIC DNA]</scope>
    <source>
        <strain evidence="6">CGMCC 4.1641</strain>
    </source>
</reference>
<dbReference type="PANTHER" id="PTHR33204:SF38">
    <property type="entry name" value="HTH-TYPE TRANSCRIPTIONAL ACTIVATOR HXLR"/>
    <property type="match status" value="1"/>
</dbReference>
<dbReference type="InterPro" id="IPR036388">
    <property type="entry name" value="WH-like_DNA-bd_sf"/>
</dbReference>
<protein>
    <submittedName>
        <fullName evidence="5">Winged helix-turn-helix transcriptional regulator</fullName>
    </submittedName>
</protein>
<sequence length="135" mass="15934">MPVDIKDRINLKEINCEKELTLAVIGGKWKLIILWHLGLEGTKRFSELKKLIPNITQKMLTNQLRELEEDRLIVRKVYPVVPPKVEYSLAEYGESLIPILRMMYDWGKDYGDNVIWQGQRPEKDCQPREQDLQLK</sequence>
<evidence type="ECO:0000256" key="2">
    <source>
        <dbReference type="ARBA" id="ARBA00023125"/>
    </source>
</evidence>
<dbReference type="EMBL" id="JBHSED010000074">
    <property type="protein sequence ID" value="MFC4307194.1"/>
    <property type="molecule type" value="Genomic_DNA"/>
</dbReference>
<evidence type="ECO:0000256" key="3">
    <source>
        <dbReference type="ARBA" id="ARBA00023163"/>
    </source>
</evidence>
<dbReference type="InterPro" id="IPR036390">
    <property type="entry name" value="WH_DNA-bd_sf"/>
</dbReference>
<dbReference type="RefSeq" id="WP_204602940.1">
    <property type="nucleotide sequence ID" value="NZ_JBHSED010000074.1"/>
</dbReference>
<evidence type="ECO:0000259" key="4">
    <source>
        <dbReference type="PROSITE" id="PS51118"/>
    </source>
</evidence>
<dbReference type="PROSITE" id="PS51118">
    <property type="entry name" value="HTH_HXLR"/>
    <property type="match status" value="1"/>
</dbReference>
<dbReference type="Proteomes" id="UP001595755">
    <property type="component" value="Unassembled WGS sequence"/>
</dbReference>
<dbReference type="PANTHER" id="PTHR33204">
    <property type="entry name" value="TRANSCRIPTIONAL REGULATOR, MARR FAMILY"/>
    <property type="match status" value="1"/>
</dbReference>
<feature type="domain" description="HTH hxlR-type" evidence="4">
    <location>
        <begin position="16"/>
        <end position="115"/>
    </location>
</feature>
<name>A0ABV8SL66_9BACL</name>
<organism evidence="5 6">
    <name type="scientific">Cohnella boryungensis</name>
    <dbReference type="NCBI Taxonomy" id="768479"/>
    <lineage>
        <taxon>Bacteria</taxon>
        <taxon>Bacillati</taxon>
        <taxon>Bacillota</taxon>
        <taxon>Bacilli</taxon>
        <taxon>Bacillales</taxon>
        <taxon>Paenibacillaceae</taxon>
        <taxon>Cohnella</taxon>
    </lineage>
</organism>
<gene>
    <name evidence="5" type="ORF">ACFO1S_27600</name>
</gene>
<keyword evidence="6" id="KW-1185">Reference proteome</keyword>
<evidence type="ECO:0000313" key="5">
    <source>
        <dbReference type="EMBL" id="MFC4307194.1"/>
    </source>
</evidence>
<keyword evidence="3" id="KW-0804">Transcription</keyword>
<dbReference type="InterPro" id="IPR002577">
    <property type="entry name" value="HTH_HxlR"/>
</dbReference>
<dbReference type="Pfam" id="PF01638">
    <property type="entry name" value="HxlR"/>
    <property type="match status" value="1"/>
</dbReference>